<evidence type="ECO:0000256" key="2">
    <source>
        <dbReference type="ARBA" id="ARBA00022475"/>
    </source>
</evidence>
<comment type="subcellular location">
    <subcellularLocation>
        <location evidence="1">Cell membrane</location>
        <topology evidence="1">Multi-pass membrane protein</topology>
    </subcellularLocation>
</comment>
<keyword evidence="3 7" id="KW-0812">Transmembrane</keyword>
<sequence length="226" mass="24458">MTTSHLQPTAVLSKEPAKDTPEHPPSPPPSRQGTCSSLGPEDPFRDPQGSHERHGCSPDQQPSYTDGVPFAPVFTDDSDEPRTTTCKAQSRAAPRWKELLRRGKLLLALENSGSVARDHLASERTFLAYVRTSLTLSSAGVGLVQLFSLSAETGNREDLERFARPLGATMIGVGLYTLLVGAIRYFIVQDALVRGVYPVARLSASMLAFAVVVLVVAVFIVILTRT</sequence>
<protein>
    <recommendedName>
        <fullName evidence="8">DUF202 domain-containing protein</fullName>
    </recommendedName>
</protein>
<feature type="region of interest" description="Disordered" evidence="6">
    <location>
        <begin position="1"/>
        <end position="90"/>
    </location>
</feature>
<dbReference type="GO" id="GO:0005886">
    <property type="term" value="C:plasma membrane"/>
    <property type="evidence" value="ECO:0007669"/>
    <property type="project" value="UniProtKB-SubCell"/>
</dbReference>
<feature type="transmembrane region" description="Helical" evidence="7">
    <location>
        <begin position="167"/>
        <end position="187"/>
    </location>
</feature>
<comment type="caution">
    <text evidence="9">The sequence shown here is derived from an EMBL/GenBank/DDBJ whole genome shotgun (WGS) entry which is preliminary data.</text>
</comment>
<evidence type="ECO:0000256" key="5">
    <source>
        <dbReference type="ARBA" id="ARBA00023136"/>
    </source>
</evidence>
<evidence type="ECO:0000313" key="9">
    <source>
        <dbReference type="EMBL" id="KAJ8496982.1"/>
    </source>
</evidence>
<evidence type="ECO:0000313" key="10">
    <source>
        <dbReference type="Proteomes" id="UP001215151"/>
    </source>
</evidence>
<gene>
    <name evidence="9" type="ORF">ONZ51_g818</name>
</gene>
<keyword evidence="4 7" id="KW-1133">Transmembrane helix</keyword>
<dbReference type="Pfam" id="PF02656">
    <property type="entry name" value="DUF202"/>
    <property type="match status" value="1"/>
</dbReference>
<name>A0AAD7U2R0_9APHY</name>
<keyword evidence="5 7" id="KW-0472">Membrane</keyword>
<evidence type="ECO:0000256" key="4">
    <source>
        <dbReference type="ARBA" id="ARBA00022989"/>
    </source>
</evidence>
<dbReference type="Proteomes" id="UP001215151">
    <property type="component" value="Unassembled WGS sequence"/>
</dbReference>
<evidence type="ECO:0000256" key="1">
    <source>
        <dbReference type="ARBA" id="ARBA00004651"/>
    </source>
</evidence>
<evidence type="ECO:0000259" key="8">
    <source>
        <dbReference type="Pfam" id="PF02656"/>
    </source>
</evidence>
<dbReference type="AlphaFoldDB" id="A0AAD7U2R0"/>
<evidence type="ECO:0000256" key="7">
    <source>
        <dbReference type="SAM" id="Phobius"/>
    </source>
</evidence>
<evidence type="ECO:0000256" key="6">
    <source>
        <dbReference type="SAM" id="MobiDB-lite"/>
    </source>
</evidence>
<dbReference type="InterPro" id="IPR052053">
    <property type="entry name" value="IM_YidH-like"/>
</dbReference>
<feature type="domain" description="DUF202" evidence="8">
    <location>
        <begin position="117"/>
        <end position="189"/>
    </location>
</feature>
<dbReference type="EMBL" id="JAPEVG010000010">
    <property type="protein sequence ID" value="KAJ8496982.1"/>
    <property type="molecule type" value="Genomic_DNA"/>
</dbReference>
<dbReference type="InterPro" id="IPR003807">
    <property type="entry name" value="DUF202"/>
</dbReference>
<keyword evidence="2" id="KW-1003">Cell membrane</keyword>
<feature type="compositionally biased region" description="Basic and acidic residues" evidence="6">
    <location>
        <begin position="42"/>
        <end position="56"/>
    </location>
</feature>
<reference evidence="9" key="1">
    <citation type="submission" date="2022-11" db="EMBL/GenBank/DDBJ databases">
        <title>Genome Sequence of Cubamyces cubensis.</title>
        <authorList>
            <person name="Buettner E."/>
        </authorList>
    </citation>
    <scope>NUCLEOTIDE SEQUENCE</scope>
    <source>
        <strain evidence="9">MPL-01</strain>
    </source>
</reference>
<feature type="transmembrane region" description="Helical" evidence="7">
    <location>
        <begin position="199"/>
        <end position="223"/>
    </location>
</feature>
<organism evidence="9 10">
    <name type="scientific">Trametes cubensis</name>
    <dbReference type="NCBI Taxonomy" id="1111947"/>
    <lineage>
        <taxon>Eukaryota</taxon>
        <taxon>Fungi</taxon>
        <taxon>Dikarya</taxon>
        <taxon>Basidiomycota</taxon>
        <taxon>Agaricomycotina</taxon>
        <taxon>Agaricomycetes</taxon>
        <taxon>Polyporales</taxon>
        <taxon>Polyporaceae</taxon>
        <taxon>Trametes</taxon>
    </lineage>
</organism>
<proteinExistence type="predicted"/>
<evidence type="ECO:0000256" key="3">
    <source>
        <dbReference type="ARBA" id="ARBA00022692"/>
    </source>
</evidence>
<keyword evidence="10" id="KW-1185">Reference proteome</keyword>
<dbReference type="PANTHER" id="PTHR34187">
    <property type="entry name" value="FGR18P"/>
    <property type="match status" value="1"/>
</dbReference>
<accession>A0AAD7U2R0</accession>
<dbReference type="PANTHER" id="PTHR34187:SF2">
    <property type="entry name" value="DUF202 DOMAIN-CONTAINING PROTEIN"/>
    <property type="match status" value="1"/>
</dbReference>